<dbReference type="Proteomes" id="UP001157006">
    <property type="component" value="Chromosome 3"/>
</dbReference>
<evidence type="ECO:0000313" key="3">
    <source>
        <dbReference type="EMBL" id="CAI8605089.1"/>
    </source>
</evidence>
<dbReference type="EMBL" id="OX451738">
    <property type="protein sequence ID" value="CAI8605089.1"/>
    <property type="molecule type" value="Genomic_DNA"/>
</dbReference>
<sequence length="133" mass="15477">MDNILWMQPLEGNQVVILELFHVGIVVSLGEIIKSLAPNRHRGHITSSLNSEGSSDENTSSKVLNPYCSPVHHSRRRSLEKPPKLKGYNETDDLYEHVEHVDNKIYDYHTKWVVKFMHLVMRLMGSMMTWFKM</sequence>
<accession>A0AAV1A509</accession>
<feature type="compositionally biased region" description="Polar residues" evidence="1">
    <location>
        <begin position="45"/>
        <end position="63"/>
    </location>
</feature>
<name>A0AAV1A509_VICFA</name>
<keyword evidence="4" id="KW-1185">Reference proteome</keyword>
<evidence type="ECO:0000256" key="1">
    <source>
        <dbReference type="SAM" id="MobiDB-lite"/>
    </source>
</evidence>
<dbReference type="AlphaFoldDB" id="A0AAV1A509"/>
<keyword evidence="2" id="KW-0472">Membrane</keyword>
<reference evidence="3 4" key="1">
    <citation type="submission" date="2023-01" db="EMBL/GenBank/DDBJ databases">
        <authorList>
            <person name="Kreplak J."/>
        </authorList>
    </citation>
    <scope>NUCLEOTIDE SEQUENCE [LARGE SCALE GENOMIC DNA]</scope>
</reference>
<feature type="region of interest" description="Disordered" evidence="1">
    <location>
        <begin position="44"/>
        <end position="83"/>
    </location>
</feature>
<proteinExistence type="predicted"/>
<evidence type="ECO:0000313" key="4">
    <source>
        <dbReference type="Proteomes" id="UP001157006"/>
    </source>
</evidence>
<keyword evidence="2" id="KW-0812">Transmembrane</keyword>
<protein>
    <submittedName>
        <fullName evidence="3">Uncharacterized protein</fullName>
    </submittedName>
</protein>
<keyword evidence="2" id="KW-1133">Transmembrane helix</keyword>
<gene>
    <name evidence="3" type="ORF">VFH_III165600</name>
</gene>
<feature type="transmembrane region" description="Helical" evidence="2">
    <location>
        <begin position="15"/>
        <end position="33"/>
    </location>
</feature>
<evidence type="ECO:0000256" key="2">
    <source>
        <dbReference type="SAM" id="Phobius"/>
    </source>
</evidence>
<organism evidence="3 4">
    <name type="scientific">Vicia faba</name>
    <name type="common">Broad bean</name>
    <name type="synonym">Faba vulgaris</name>
    <dbReference type="NCBI Taxonomy" id="3906"/>
    <lineage>
        <taxon>Eukaryota</taxon>
        <taxon>Viridiplantae</taxon>
        <taxon>Streptophyta</taxon>
        <taxon>Embryophyta</taxon>
        <taxon>Tracheophyta</taxon>
        <taxon>Spermatophyta</taxon>
        <taxon>Magnoliopsida</taxon>
        <taxon>eudicotyledons</taxon>
        <taxon>Gunneridae</taxon>
        <taxon>Pentapetalae</taxon>
        <taxon>rosids</taxon>
        <taxon>fabids</taxon>
        <taxon>Fabales</taxon>
        <taxon>Fabaceae</taxon>
        <taxon>Papilionoideae</taxon>
        <taxon>50 kb inversion clade</taxon>
        <taxon>NPAAA clade</taxon>
        <taxon>Hologalegina</taxon>
        <taxon>IRL clade</taxon>
        <taxon>Fabeae</taxon>
        <taxon>Vicia</taxon>
    </lineage>
</organism>